<organism evidence="1 2">
    <name type="scientific">Wenjunlia tyrosinilytica</name>
    <dbReference type="NCBI Taxonomy" id="1544741"/>
    <lineage>
        <taxon>Bacteria</taxon>
        <taxon>Bacillati</taxon>
        <taxon>Actinomycetota</taxon>
        <taxon>Actinomycetes</taxon>
        <taxon>Kitasatosporales</taxon>
        <taxon>Streptomycetaceae</taxon>
        <taxon>Wenjunlia</taxon>
    </lineage>
</organism>
<reference evidence="1" key="1">
    <citation type="journal article" date="2014" name="Int. J. Syst. Evol. Microbiol.">
        <title>Complete genome sequence of Corynebacterium casei LMG S-19264T (=DSM 44701T), isolated from a smear-ripened cheese.</title>
        <authorList>
            <consortium name="US DOE Joint Genome Institute (JGI-PGF)"/>
            <person name="Walter F."/>
            <person name="Albersmeier A."/>
            <person name="Kalinowski J."/>
            <person name="Ruckert C."/>
        </authorList>
    </citation>
    <scope>NUCLEOTIDE SEQUENCE</scope>
    <source>
        <strain evidence="1">CGMCC 4.7201</strain>
    </source>
</reference>
<dbReference type="RefSeq" id="WP_189131787.1">
    <property type="nucleotide sequence ID" value="NZ_BMMS01000010.1"/>
</dbReference>
<comment type="caution">
    <text evidence="1">The sequence shown here is derived from an EMBL/GenBank/DDBJ whole genome shotgun (WGS) entry which is preliminary data.</text>
</comment>
<reference evidence="1" key="2">
    <citation type="submission" date="2020-09" db="EMBL/GenBank/DDBJ databases">
        <authorList>
            <person name="Sun Q."/>
            <person name="Zhou Y."/>
        </authorList>
    </citation>
    <scope>NUCLEOTIDE SEQUENCE</scope>
    <source>
        <strain evidence="1">CGMCC 4.7201</strain>
    </source>
</reference>
<sequence length="289" mass="31827">MISQRTTDLLVADCWVERSGEVRVRVPLPPLGTGYEDSSGLLARERGTGAEVRVPFDTSGAQARALLVREPGLLPEGRWDLYAEYGSETGPVLRRLRAGLRDLRALLPPLAAPPRLPVVSWVPYRTSGGWLALRTWERYGHAEVQSVHVSRDEFAVEGWLLGQGRPAPPAVELRCRRGCDRALPTVVSARPAPSPAWEGTGQGFRSSLLWTDLAEIASEGEVWDLYALPYGATEAVRVARLLDDIPDKKDVYSFPDTHVWAPGRGPLRIRPYYTQANGLSVKAESLEGI</sequence>
<dbReference type="AlphaFoldDB" id="A0A918DY30"/>
<keyword evidence="2" id="KW-1185">Reference proteome</keyword>
<protein>
    <recommendedName>
        <fullName evidence="3">Transferase</fullName>
    </recommendedName>
</protein>
<evidence type="ECO:0008006" key="3">
    <source>
        <dbReference type="Google" id="ProtNLM"/>
    </source>
</evidence>
<dbReference type="Proteomes" id="UP000641932">
    <property type="component" value="Unassembled WGS sequence"/>
</dbReference>
<name>A0A918DY30_9ACTN</name>
<evidence type="ECO:0000313" key="1">
    <source>
        <dbReference type="EMBL" id="GGO87487.1"/>
    </source>
</evidence>
<dbReference type="EMBL" id="BMMS01000010">
    <property type="protein sequence ID" value="GGO87487.1"/>
    <property type="molecule type" value="Genomic_DNA"/>
</dbReference>
<gene>
    <name evidence="1" type="ORF">GCM10012280_26050</name>
</gene>
<accession>A0A918DY30</accession>
<proteinExistence type="predicted"/>
<evidence type="ECO:0000313" key="2">
    <source>
        <dbReference type="Proteomes" id="UP000641932"/>
    </source>
</evidence>